<dbReference type="OrthoDB" id="3254233at2759"/>
<comment type="caution">
    <text evidence="2">The sequence shown here is derived from an EMBL/GenBank/DDBJ whole genome shotgun (WGS) entry which is preliminary data.</text>
</comment>
<sequence>MHNAHIGATSNVDKAVFLNAQINLEISKKDISPSPLDLTCSLLKQIVTFKDRHHVNRQNTFGGQALGALWIAFMALVIWTAINERPISNLIGAYVDDSFGFNDKNDQLFYCPYSTFLPQSQVQLLKLWDKLGIPHKETKQVSGSPLTIISFGANLNTMMITLPVEAKKKLIDELEVWIKKPRKGSNNKGKLKLKRWQTLAGWVNWALNVYPWLRLALTESTQRCLGEKGLPPKFGLITLFILT</sequence>
<feature type="non-terminal residue" evidence="2">
    <location>
        <position position="243"/>
    </location>
</feature>
<keyword evidence="1" id="KW-1133">Transmembrane helix</keyword>
<dbReference type="AlphaFoldDB" id="A0A9W8J931"/>
<gene>
    <name evidence="2" type="ORF">H1R20_g6645</name>
</gene>
<organism evidence="2 3">
    <name type="scientific">Candolleomyces eurysporus</name>
    <dbReference type="NCBI Taxonomy" id="2828524"/>
    <lineage>
        <taxon>Eukaryota</taxon>
        <taxon>Fungi</taxon>
        <taxon>Dikarya</taxon>
        <taxon>Basidiomycota</taxon>
        <taxon>Agaricomycotina</taxon>
        <taxon>Agaricomycetes</taxon>
        <taxon>Agaricomycetidae</taxon>
        <taxon>Agaricales</taxon>
        <taxon>Agaricineae</taxon>
        <taxon>Psathyrellaceae</taxon>
        <taxon>Candolleomyces</taxon>
    </lineage>
</organism>
<name>A0A9W8J931_9AGAR</name>
<keyword evidence="1" id="KW-0812">Transmembrane</keyword>
<accession>A0A9W8J931</accession>
<dbReference type="EMBL" id="JANBPK010000840">
    <property type="protein sequence ID" value="KAJ2930447.1"/>
    <property type="molecule type" value="Genomic_DNA"/>
</dbReference>
<keyword evidence="3" id="KW-1185">Reference proteome</keyword>
<feature type="transmembrane region" description="Helical" evidence="1">
    <location>
        <begin position="61"/>
        <end position="82"/>
    </location>
</feature>
<protein>
    <submittedName>
        <fullName evidence="2">Uncharacterized protein</fullName>
    </submittedName>
</protein>
<evidence type="ECO:0000313" key="3">
    <source>
        <dbReference type="Proteomes" id="UP001140091"/>
    </source>
</evidence>
<reference evidence="2" key="1">
    <citation type="submission" date="2022-06" db="EMBL/GenBank/DDBJ databases">
        <title>Genome Sequence of Candolleomyces eurysporus.</title>
        <authorList>
            <person name="Buettner E."/>
        </authorList>
    </citation>
    <scope>NUCLEOTIDE SEQUENCE</scope>
    <source>
        <strain evidence="2">VTCC 930004</strain>
    </source>
</reference>
<evidence type="ECO:0000313" key="2">
    <source>
        <dbReference type="EMBL" id="KAJ2930447.1"/>
    </source>
</evidence>
<proteinExistence type="predicted"/>
<evidence type="ECO:0000256" key="1">
    <source>
        <dbReference type="SAM" id="Phobius"/>
    </source>
</evidence>
<dbReference type="Proteomes" id="UP001140091">
    <property type="component" value="Unassembled WGS sequence"/>
</dbReference>
<keyword evidence="1" id="KW-0472">Membrane</keyword>